<dbReference type="EMBL" id="BOOW01000030">
    <property type="protein sequence ID" value="GII94697.1"/>
    <property type="molecule type" value="Genomic_DNA"/>
</dbReference>
<reference evidence="3" key="1">
    <citation type="submission" date="2021-01" db="EMBL/GenBank/DDBJ databases">
        <title>Whole genome shotgun sequence of Sinosporangium siamense NBRC 109515.</title>
        <authorList>
            <person name="Komaki H."/>
            <person name="Tamura T."/>
        </authorList>
    </citation>
    <scope>NUCLEOTIDE SEQUENCE</scope>
    <source>
        <strain evidence="3">NBRC 109515</strain>
    </source>
</reference>
<evidence type="ECO:0000313" key="4">
    <source>
        <dbReference type="Proteomes" id="UP000606172"/>
    </source>
</evidence>
<evidence type="ECO:0000313" key="3">
    <source>
        <dbReference type="EMBL" id="GII94697.1"/>
    </source>
</evidence>
<gene>
    <name evidence="3" type="ORF">Ssi02_49280</name>
</gene>
<evidence type="ECO:0000259" key="2">
    <source>
        <dbReference type="Pfam" id="PF18862"/>
    </source>
</evidence>
<protein>
    <recommendedName>
        <fullName evidence="5">ApeA N-terminal domain-containing protein</fullName>
    </recommendedName>
</protein>
<accession>A0A919V9U1</accession>
<organism evidence="3 4">
    <name type="scientific">Sinosporangium siamense</name>
    <dbReference type="NCBI Taxonomy" id="1367973"/>
    <lineage>
        <taxon>Bacteria</taxon>
        <taxon>Bacillati</taxon>
        <taxon>Actinomycetota</taxon>
        <taxon>Actinomycetes</taxon>
        <taxon>Streptosporangiales</taxon>
        <taxon>Streptosporangiaceae</taxon>
        <taxon>Sinosporangium</taxon>
    </lineage>
</organism>
<dbReference type="Pfam" id="PF18862">
    <property type="entry name" value="ApeA_NTD1"/>
    <property type="match status" value="1"/>
</dbReference>
<name>A0A919V9U1_9ACTN</name>
<evidence type="ECO:0000259" key="1">
    <source>
        <dbReference type="Pfam" id="PF18739"/>
    </source>
</evidence>
<dbReference type="InterPro" id="IPR041223">
    <property type="entry name" value="ApeA_NTD"/>
</dbReference>
<evidence type="ECO:0008006" key="5">
    <source>
        <dbReference type="Google" id="ProtNLM"/>
    </source>
</evidence>
<comment type="caution">
    <text evidence="3">The sequence shown here is derived from an EMBL/GenBank/DDBJ whole genome shotgun (WGS) entry which is preliminary data.</text>
</comment>
<proteinExistence type="predicted"/>
<dbReference type="Proteomes" id="UP000606172">
    <property type="component" value="Unassembled WGS sequence"/>
</dbReference>
<feature type="domain" description="ApeA N-terminal" evidence="2">
    <location>
        <begin position="11"/>
        <end position="300"/>
    </location>
</feature>
<feature type="domain" description="Apea-like HEPN" evidence="1">
    <location>
        <begin position="347"/>
        <end position="433"/>
    </location>
</feature>
<dbReference type="Pfam" id="PF18739">
    <property type="entry name" value="HEPN_Apea"/>
    <property type="match status" value="1"/>
</dbReference>
<keyword evidence="4" id="KW-1185">Reference proteome</keyword>
<sequence>MSNSPRAFDAEGEWWLPGQEDRKVAGRLRFDLDSGAELRLIGTFRSMMEEGDKSQNPDGTTVVTFSEDTIERSGTYPRIHGLADGKQYTLEDCFRSRMTRHLLGQSGTETIHVNQIFQGAYFEKDEELTADGVSVELRYLTHWICDSGIKETQAFPTDDLPPDIPSIKLEARVLDDAVVSLPEGDTLRLKHSVAIDGDRIATRGLSQKFFFRLDASSLRPIPALMERASDLQDLISIATGRTAEFDGMRFWHPDVVWKSGNRQHREPIEFFVSWNSKDKSKNPGKLSHHEMFFTYTDFGGIDGVGRWLESASQYRGALGRVMASKYAKSMFVSDRLLNCAAALEAFDRTKFGHARSDLKPRLMRCVDLAGNLFAKLVGDVEVWAEAIRKDRNDIAHHLGTRMKQTPSVQLFLSNSLYWLFILCMLRDAKAPEEVFDRIEKHPELEWLGTKIRAAL</sequence>
<dbReference type="InterPro" id="IPR041229">
    <property type="entry name" value="HEPN_Apea"/>
</dbReference>
<dbReference type="AlphaFoldDB" id="A0A919V9U1"/>
<dbReference type="RefSeq" id="WP_204029423.1">
    <property type="nucleotide sequence ID" value="NZ_BOOW01000030.1"/>
</dbReference>